<evidence type="ECO:0000256" key="1">
    <source>
        <dbReference type="ARBA" id="ARBA00022676"/>
    </source>
</evidence>
<dbReference type="Proteomes" id="UP001589627">
    <property type="component" value="Unassembled WGS sequence"/>
</dbReference>
<evidence type="ECO:0000256" key="2">
    <source>
        <dbReference type="ARBA" id="ARBA00022679"/>
    </source>
</evidence>
<feature type="non-terminal residue" evidence="5">
    <location>
        <position position="347"/>
    </location>
</feature>
<dbReference type="CDD" id="cd03811">
    <property type="entry name" value="GT4_GT28_WabH-like"/>
    <property type="match status" value="1"/>
</dbReference>
<keyword evidence="6" id="KW-1185">Reference proteome</keyword>
<keyword evidence="1 5" id="KW-0328">Glycosyltransferase</keyword>
<dbReference type="Pfam" id="PF13439">
    <property type="entry name" value="Glyco_transf_4"/>
    <property type="match status" value="1"/>
</dbReference>
<name>A0ABV5YX30_9ACTN</name>
<protein>
    <submittedName>
        <fullName evidence="5">Glycosyltransferase</fullName>
        <ecNumber evidence="5">2.4.-.-</ecNumber>
    </submittedName>
</protein>
<dbReference type="InterPro" id="IPR028098">
    <property type="entry name" value="Glyco_trans_4-like_N"/>
</dbReference>
<sequence length="347" mass="36695">MTDTTGRPLRIVLSIGSLQIGGTESQLVKLAGRLAARGHEVHVVAVRCGGPYEKDLRALGVPLRVFSYDGLRLRDPSGRRDPRILAAETRKLLAIWRHLRSLRPDVCHGFLFTCYTHVLPLALLAGVPVRVNGRRGASPSRPTGALRALLDFAGRHSSSLYVTNSHALAERLVRDEKVAASRIEVIANGVEPPARVAAPGLSPARGIVVANLISYKGHADLIEALALLEKPPPVRLVGDGPERERLAALIEARGLGEVVGLAGPCPDAREMLADHQFSVLPSHAEGLPNAVLEAMAAGLPVIATRVGGVPEVLADGVTGLLVPPHDPAAVAAAIERVAGDPDLRRAM</sequence>
<dbReference type="GO" id="GO:0016757">
    <property type="term" value="F:glycosyltransferase activity"/>
    <property type="evidence" value="ECO:0007669"/>
    <property type="project" value="UniProtKB-KW"/>
</dbReference>
<comment type="caution">
    <text evidence="5">The sequence shown here is derived from an EMBL/GenBank/DDBJ whole genome shotgun (WGS) entry which is preliminary data.</text>
</comment>
<evidence type="ECO:0000313" key="6">
    <source>
        <dbReference type="Proteomes" id="UP001589627"/>
    </source>
</evidence>
<dbReference type="RefSeq" id="WP_378212713.1">
    <property type="nucleotide sequence ID" value="NZ_JBHLZP010000748.1"/>
</dbReference>
<dbReference type="Gene3D" id="3.40.50.2000">
    <property type="entry name" value="Glycogen Phosphorylase B"/>
    <property type="match status" value="2"/>
</dbReference>
<dbReference type="SUPFAM" id="SSF53756">
    <property type="entry name" value="UDP-Glycosyltransferase/glycogen phosphorylase"/>
    <property type="match status" value="1"/>
</dbReference>
<evidence type="ECO:0000313" key="5">
    <source>
        <dbReference type="EMBL" id="MFB9839570.1"/>
    </source>
</evidence>
<reference evidence="5 6" key="1">
    <citation type="submission" date="2024-09" db="EMBL/GenBank/DDBJ databases">
        <authorList>
            <person name="Sun Q."/>
            <person name="Mori K."/>
        </authorList>
    </citation>
    <scope>NUCLEOTIDE SEQUENCE [LARGE SCALE GENOMIC DNA]</scope>
    <source>
        <strain evidence="5 6">TBRC 0563</strain>
    </source>
</reference>
<organism evidence="5 6">
    <name type="scientific">Actinoallomurus acaciae</name>
    <dbReference type="NCBI Taxonomy" id="502577"/>
    <lineage>
        <taxon>Bacteria</taxon>
        <taxon>Bacillati</taxon>
        <taxon>Actinomycetota</taxon>
        <taxon>Actinomycetes</taxon>
        <taxon>Streptosporangiales</taxon>
        <taxon>Thermomonosporaceae</taxon>
        <taxon>Actinoallomurus</taxon>
    </lineage>
</organism>
<evidence type="ECO:0000259" key="4">
    <source>
        <dbReference type="Pfam" id="PF13439"/>
    </source>
</evidence>
<dbReference type="EC" id="2.4.-.-" evidence="5"/>
<dbReference type="Pfam" id="PF00534">
    <property type="entry name" value="Glycos_transf_1"/>
    <property type="match status" value="1"/>
</dbReference>
<gene>
    <name evidence="5" type="ORF">ACFFNX_46255</name>
</gene>
<dbReference type="PANTHER" id="PTHR12526">
    <property type="entry name" value="GLYCOSYLTRANSFERASE"/>
    <property type="match status" value="1"/>
</dbReference>
<dbReference type="InterPro" id="IPR001296">
    <property type="entry name" value="Glyco_trans_1"/>
</dbReference>
<proteinExistence type="predicted"/>
<dbReference type="EMBL" id="JBHLZP010000748">
    <property type="protein sequence ID" value="MFB9839570.1"/>
    <property type="molecule type" value="Genomic_DNA"/>
</dbReference>
<evidence type="ECO:0000259" key="3">
    <source>
        <dbReference type="Pfam" id="PF00534"/>
    </source>
</evidence>
<keyword evidence="2 5" id="KW-0808">Transferase</keyword>
<feature type="domain" description="Glycosyltransferase subfamily 4-like N-terminal" evidence="4">
    <location>
        <begin position="20"/>
        <end position="191"/>
    </location>
</feature>
<feature type="domain" description="Glycosyl transferase family 1" evidence="3">
    <location>
        <begin position="207"/>
        <end position="347"/>
    </location>
</feature>
<accession>A0ABV5YX30</accession>
<dbReference type="PANTHER" id="PTHR12526:SF636">
    <property type="entry name" value="BLL3647 PROTEIN"/>
    <property type="match status" value="1"/>
</dbReference>